<evidence type="ECO:0000256" key="1">
    <source>
        <dbReference type="ARBA" id="ARBA00004141"/>
    </source>
</evidence>
<evidence type="ECO:0000256" key="4">
    <source>
        <dbReference type="ARBA" id="ARBA00022989"/>
    </source>
</evidence>
<sequence>MWKRRGSFSDKAEYKHMGKHFGHPGKEKKHILDNIRHKADYRHHHHHKGKNNSWFDGMTHSAIMIVSMEFMDKTFFISAIMSMTYNKWVVLIGSLAALFLMNGISCLMGVVLPVIMSRAVTLLFAAFLFIFFGVKMIINGIRMKDEFQFFSLLIRSENGELAEAQEEIQSTFKTESDGVQETSPLLSPATQSKLCKPQDSLVLQIFLMIFFAEWGDRSQVSTILLAGTHPVLSVFVGGCLGYFITSLLAVLAGSWLASKVSPRVITISGGVMFILFAFQALFMK</sequence>
<protein>
    <recommendedName>
        <fullName evidence="6">GDT1 family protein</fullName>
    </recommendedName>
</protein>
<dbReference type="RefSeq" id="XP_012894185.1">
    <property type="nucleotide sequence ID" value="XM_013038731.1"/>
</dbReference>
<feature type="transmembrane region" description="Helical" evidence="6">
    <location>
        <begin position="264"/>
        <end position="282"/>
    </location>
</feature>
<dbReference type="Proteomes" id="UP000008312">
    <property type="component" value="Unassembled WGS sequence"/>
</dbReference>
<proteinExistence type="inferred from homology"/>
<evidence type="ECO:0000256" key="3">
    <source>
        <dbReference type="ARBA" id="ARBA00022692"/>
    </source>
</evidence>
<dbReference type="Pfam" id="PF01169">
    <property type="entry name" value="GDT1"/>
    <property type="match status" value="2"/>
</dbReference>
<feature type="transmembrane region" description="Helical" evidence="6">
    <location>
        <begin position="118"/>
        <end position="138"/>
    </location>
</feature>
<dbReference type="PANTHER" id="PTHR12608:SF1">
    <property type="entry name" value="TRANSMEMBRANE PROTEIN 165"/>
    <property type="match status" value="1"/>
</dbReference>
<feature type="transmembrane region" description="Helical" evidence="6">
    <location>
        <begin position="235"/>
        <end position="257"/>
    </location>
</feature>
<comment type="caution">
    <text evidence="6">Lacks conserved residue(s) required for the propagation of feature annotation.</text>
</comment>
<evidence type="ECO:0000313" key="8">
    <source>
        <dbReference type="Proteomes" id="UP000008312"/>
    </source>
</evidence>
<dbReference type="PANTHER" id="PTHR12608">
    <property type="entry name" value="TRANSMEMBRANE PROTEIN HTP-1 RELATED"/>
    <property type="match status" value="1"/>
</dbReference>
<dbReference type="GO" id="GO:0005384">
    <property type="term" value="F:manganese ion transmembrane transporter activity"/>
    <property type="evidence" value="ECO:0007669"/>
    <property type="project" value="TreeGrafter"/>
</dbReference>
<name>D8LWE8_BLAHO</name>
<evidence type="ECO:0000256" key="2">
    <source>
        <dbReference type="ARBA" id="ARBA00009190"/>
    </source>
</evidence>
<comment type="similarity">
    <text evidence="2 6">Belongs to the GDT1 family.</text>
</comment>
<feature type="transmembrane region" description="Helical" evidence="6">
    <location>
        <begin position="88"/>
        <end position="112"/>
    </location>
</feature>
<dbReference type="InParanoid" id="D8LWE8"/>
<keyword evidence="5 6" id="KW-0472">Membrane</keyword>
<dbReference type="AlphaFoldDB" id="D8LWE8"/>
<reference evidence="7" key="1">
    <citation type="submission" date="2010-02" db="EMBL/GenBank/DDBJ databases">
        <title>Sequencing and annotation of the Blastocystis hominis genome.</title>
        <authorList>
            <person name="Wincker P."/>
        </authorList>
    </citation>
    <scope>NUCLEOTIDE SEQUENCE</scope>
    <source>
        <strain evidence="7">Singapore isolate B</strain>
    </source>
</reference>
<dbReference type="GO" id="GO:0032472">
    <property type="term" value="P:Golgi calcium ion transport"/>
    <property type="evidence" value="ECO:0007669"/>
    <property type="project" value="TreeGrafter"/>
</dbReference>
<gene>
    <name evidence="7" type="ORF">GSBLH_T00006077001</name>
</gene>
<keyword evidence="3 6" id="KW-0812">Transmembrane</keyword>
<evidence type="ECO:0000313" key="7">
    <source>
        <dbReference type="EMBL" id="CBK20137.2"/>
    </source>
</evidence>
<dbReference type="GO" id="GO:0005794">
    <property type="term" value="C:Golgi apparatus"/>
    <property type="evidence" value="ECO:0007669"/>
    <property type="project" value="TreeGrafter"/>
</dbReference>
<dbReference type="GO" id="GO:0016020">
    <property type="term" value="C:membrane"/>
    <property type="evidence" value="ECO:0007669"/>
    <property type="project" value="UniProtKB-SubCell"/>
</dbReference>
<dbReference type="OMA" id="HAIACAM"/>
<dbReference type="InterPro" id="IPR001727">
    <property type="entry name" value="GDT1-like"/>
</dbReference>
<evidence type="ECO:0000256" key="5">
    <source>
        <dbReference type="ARBA" id="ARBA00023136"/>
    </source>
</evidence>
<accession>D8LWE8</accession>
<comment type="subcellular location">
    <subcellularLocation>
        <location evidence="1 6">Membrane</location>
        <topology evidence="1 6">Multi-pass membrane protein</topology>
    </subcellularLocation>
</comment>
<evidence type="ECO:0000256" key="6">
    <source>
        <dbReference type="RuleBase" id="RU365102"/>
    </source>
</evidence>
<dbReference type="GO" id="GO:0032468">
    <property type="term" value="P:Golgi calcium ion homeostasis"/>
    <property type="evidence" value="ECO:0007669"/>
    <property type="project" value="TreeGrafter"/>
</dbReference>
<dbReference type="OrthoDB" id="442680at2759"/>
<dbReference type="EMBL" id="FN668638">
    <property type="protein sequence ID" value="CBK20137.2"/>
    <property type="molecule type" value="Genomic_DNA"/>
</dbReference>
<dbReference type="GO" id="GO:0015085">
    <property type="term" value="F:calcium ion transmembrane transporter activity"/>
    <property type="evidence" value="ECO:0007669"/>
    <property type="project" value="TreeGrafter"/>
</dbReference>
<dbReference type="GeneID" id="24922202"/>
<keyword evidence="4 6" id="KW-1133">Transmembrane helix</keyword>
<organism evidence="7">
    <name type="scientific">Blastocystis hominis</name>
    <dbReference type="NCBI Taxonomy" id="12968"/>
    <lineage>
        <taxon>Eukaryota</taxon>
        <taxon>Sar</taxon>
        <taxon>Stramenopiles</taxon>
        <taxon>Bigyra</taxon>
        <taxon>Opalozoa</taxon>
        <taxon>Opalinata</taxon>
        <taxon>Blastocystidae</taxon>
        <taxon>Blastocystis</taxon>
    </lineage>
</organism>
<keyword evidence="8" id="KW-1185">Reference proteome</keyword>